<evidence type="ECO:0000313" key="2">
    <source>
        <dbReference type="Proteomes" id="UP000510888"/>
    </source>
</evidence>
<geneLocation type="plasmid" evidence="1 2">
    <name>PPGU16_p2</name>
</geneLocation>
<evidence type="ECO:0000313" key="1">
    <source>
        <dbReference type="EMBL" id="BCF95103.1"/>
    </source>
</evidence>
<protein>
    <submittedName>
        <fullName evidence="1">Uncharacterized protein</fullName>
    </submittedName>
</protein>
<dbReference type="EMBL" id="AP023177">
    <property type="protein sequence ID" value="BCF95103.1"/>
    <property type="molecule type" value="Genomic_DNA"/>
</dbReference>
<keyword evidence="1" id="KW-0614">Plasmid</keyword>
<sequence length="42" mass="4713">MLKYCKPLNFAHWVDERAHLLKPAGRALSSKTLRASSCLPSD</sequence>
<gene>
    <name evidence="1" type="ORF">PPGU16_81700</name>
</gene>
<dbReference type="RefSeq" id="WP_274600004.1">
    <property type="nucleotide sequence ID" value="NZ_AP023177.1"/>
</dbReference>
<keyword evidence="2" id="KW-1185">Reference proteome</keyword>
<reference evidence="1 2" key="1">
    <citation type="journal article" date="2020" name="Genes (Basel)">
        <title>Genomic Comparison of Insect Gut Symbionts from Divergent Burkholderia Subclades.</title>
        <authorList>
            <person name="Takeshita K."/>
            <person name="Kikuchi Y."/>
        </authorList>
    </citation>
    <scope>NUCLEOTIDE SEQUENCE [LARGE SCALE GENOMIC DNA]</scope>
    <source>
        <strain evidence="1 2">PGU16</strain>
        <plasmid evidence="1 2">PPGU16_p2</plasmid>
    </source>
</reference>
<organism evidence="1 2">
    <name type="scientific">Paraburkholderia largidicola</name>
    <dbReference type="NCBI Taxonomy" id="3014751"/>
    <lineage>
        <taxon>Bacteria</taxon>
        <taxon>Pseudomonadati</taxon>
        <taxon>Pseudomonadota</taxon>
        <taxon>Betaproteobacteria</taxon>
        <taxon>Burkholderiales</taxon>
        <taxon>Burkholderiaceae</taxon>
        <taxon>Paraburkholderia</taxon>
    </lineage>
</organism>
<accession>A0A7I8C2N7</accession>
<dbReference type="KEGG" id="plad:PPGU16_81700"/>
<proteinExistence type="predicted"/>
<dbReference type="Proteomes" id="UP000510888">
    <property type="component" value="Plasmid PPGU16_p2"/>
</dbReference>
<name>A0A7I8C2N7_9BURK</name>
<dbReference type="AlphaFoldDB" id="A0A7I8C2N7"/>